<dbReference type="EMBL" id="CP103305">
    <property type="protein sequence ID" value="UVS67965.1"/>
    <property type="molecule type" value="Genomic_DNA"/>
</dbReference>
<feature type="transmembrane region" description="Helical" evidence="1">
    <location>
        <begin position="18"/>
        <end position="35"/>
    </location>
</feature>
<proteinExistence type="predicted"/>
<name>A0A977IBW4_9ARCH</name>
<dbReference type="InterPro" id="IPR008978">
    <property type="entry name" value="HSP20-like_chaperone"/>
</dbReference>
<dbReference type="AlphaFoldDB" id="A0A977IBW4"/>
<evidence type="ECO:0000256" key="1">
    <source>
        <dbReference type="SAM" id="Phobius"/>
    </source>
</evidence>
<dbReference type="Proteomes" id="UP001059771">
    <property type="component" value="Chromosome"/>
</dbReference>
<organism evidence="2">
    <name type="scientific">Nitrososphaera viennensis</name>
    <dbReference type="NCBI Taxonomy" id="1034015"/>
    <lineage>
        <taxon>Archaea</taxon>
        <taxon>Nitrososphaerota</taxon>
        <taxon>Nitrososphaeria</taxon>
        <taxon>Nitrososphaerales</taxon>
        <taxon>Nitrososphaeraceae</taxon>
        <taxon>Nitrososphaera</taxon>
    </lineage>
</organism>
<keyword evidence="1" id="KW-0472">Membrane</keyword>
<dbReference type="RefSeq" id="WP_084790715.1">
    <property type="nucleotide sequence ID" value="NZ_CP103305.1"/>
</dbReference>
<dbReference type="Gene3D" id="2.60.40.790">
    <property type="match status" value="1"/>
</dbReference>
<dbReference type="SUPFAM" id="SSF49764">
    <property type="entry name" value="HSP20-like chaperones"/>
    <property type="match status" value="1"/>
</dbReference>
<gene>
    <name evidence="2" type="ORF">NWT39_08615</name>
</gene>
<evidence type="ECO:0000313" key="2">
    <source>
        <dbReference type="EMBL" id="UVS67965.1"/>
    </source>
</evidence>
<dbReference type="CDD" id="cd06464">
    <property type="entry name" value="ACD_sHsps-like"/>
    <property type="match status" value="1"/>
</dbReference>
<keyword evidence="1" id="KW-1133">Transmembrane helix</keyword>
<protein>
    <submittedName>
        <fullName evidence="2">Hsp20/alpha crystallin family protein</fullName>
    </submittedName>
</protein>
<reference evidence="2" key="1">
    <citation type="submission" date="2022-08" db="EMBL/GenBank/DDBJ databases">
        <title>Dynamic responses of ammonia-oxidizing microbial communities induced by reactive oxygen species (ROS) in fluctuating redox aquifers.</title>
        <authorList>
            <person name="Wang P."/>
            <person name="Wang H."/>
        </authorList>
    </citation>
    <scope>NUCLEOTIDE SEQUENCE</scope>
    <source>
        <strain evidence="2">PLX03</strain>
    </source>
</reference>
<sequence length="136" mass="15188">MMFVGAMYVMTARGGQNGASFILITIAAGFVIYWVREIRKMSSPAEQKVAMPRNVEQKDWVYDLIKNNDGAMVFVAEVPGPEDQIDVRLSAGMLKIKGGQNFARDVQLDMSTAAEMGISDYKYRNGVLTIRMQKKV</sequence>
<dbReference type="GeneID" id="74946996"/>
<accession>A0A977IBW4</accession>
<keyword evidence="1" id="KW-0812">Transmembrane</keyword>